<keyword evidence="4" id="KW-1185">Reference proteome</keyword>
<evidence type="ECO:0000313" key="4">
    <source>
        <dbReference type="Proteomes" id="UP001567572"/>
    </source>
</evidence>
<comment type="caution">
    <text evidence="3">The sequence shown here is derived from an EMBL/GenBank/DDBJ whole genome shotgun (WGS) entry which is preliminary data.</text>
</comment>
<dbReference type="RefSeq" id="WP_371163427.1">
    <property type="nucleotide sequence ID" value="NZ_JBEDNY010000007.1"/>
</dbReference>
<reference evidence="3 4" key="1">
    <citation type="submission" date="2024-06" db="EMBL/GenBank/DDBJ databases">
        <title>Halorubrum miltondacostae sp. nov., a potential PHA producer isolated from an inland solar saltern in Rio Maior, Portugal.</title>
        <authorList>
            <person name="Albuquerque L."/>
            <person name="Viver T."/>
            <person name="Barroso C."/>
            <person name="Claudino R."/>
            <person name="Galvan M."/>
            <person name="Simoes G."/>
            <person name="Lobo Da Cunha A."/>
            <person name="Egas C."/>
        </authorList>
    </citation>
    <scope>NUCLEOTIDE SEQUENCE [LARGE SCALE GENOMIC DNA]</scope>
    <source>
        <strain evidence="3 4">RMP-11</strain>
    </source>
</reference>
<protein>
    <submittedName>
        <fullName evidence="3">DUF6293 family protein</fullName>
    </submittedName>
</protein>
<dbReference type="AlphaFoldDB" id="A0ABD5M569"/>
<dbReference type="EMBL" id="JBEDNY010000007">
    <property type="protein sequence ID" value="MEZ3165404.1"/>
    <property type="molecule type" value="Genomic_DNA"/>
</dbReference>
<sequence length="268" mass="30562">MREFNRYADTIDSNTIIETMKNEITVSDRVHIVPLGYEKDRILEPLRELKADRVILLLHENKGDDPWYHKEVKKTLREGPLDLEERDCNIFDMYGSIEKIASIVDQHASDDVYVNLATGSKVTAIGGMIACMLTNATPYYVRAKKYGPEDEEGPPNNPVSAGVEGIDNLPSFHIDEPPAEQIRILRFVSEEGPVAKSNLIKFGRETNLPFMRNHNSKHRTGEYRLLDSHIIKPLLERDAISVEEIGRRSEVRITDDGKNTLRAFNYLL</sequence>
<evidence type="ECO:0000259" key="1">
    <source>
        <dbReference type="Pfam" id="PF19810"/>
    </source>
</evidence>
<name>A0ABD5M569_9EURY</name>
<evidence type="ECO:0000313" key="3">
    <source>
        <dbReference type="EMBL" id="MEZ3165404.1"/>
    </source>
</evidence>
<accession>A0ABD5M569</accession>
<dbReference type="InterPro" id="IPR054162">
    <property type="entry name" value="DUF6293_C"/>
</dbReference>
<organism evidence="3 4">
    <name type="scientific">Halorubrum miltondacostae</name>
    <dbReference type="NCBI Taxonomy" id="3076378"/>
    <lineage>
        <taxon>Archaea</taxon>
        <taxon>Methanobacteriati</taxon>
        <taxon>Methanobacteriota</taxon>
        <taxon>Stenosarchaea group</taxon>
        <taxon>Halobacteria</taxon>
        <taxon>Halobacteriales</taxon>
        <taxon>Haloferacaceae</taxon>
        <taxon>Halorubrum</taxon>
    </lineage>
</organism>
<dbReference type="Pfam" id="PF22665">
    <property type="entry name" value="WHD_DUF6293"/>
    <property type="match status" value="1"/>
</dbReference>
<evidence type="ECO:0000259" key="2">
    <source>
        <dbReference type="Pfam" id="PF22665"/>
    </source>
</evidence>
<gene>
    <name evidence="3" type="ORF">ABNG04_16320</name>
</gene>
<proteinExistence type="predicted"/>
<dbReference type="Pfam" id="PF19810">
    <property type="entry name" value="HFX_2341_N"/>
    <property type="match status" value="1"/>
</dbReference>
<dbReference type="Proteomes" id="UP001567572">
    <property type="component" value="Unassembled WGS sequence"/>
</dbReference>
<dbReference type="InterPro" id="IPR046260">
    <property type="entry name" value="HFX_2341-like_N"/>
</dbReference>
<feature type="domain" description="HFX-2341-like N-terminal" evidence="1">
    <location>
        <begin position="29"/>
        <end position="146"/>
    </location>
</feature>
<feature type="domain" description="DUF6293" evidence="2">
    <location>
        <begin position="169"/>
        <end position="264"/>
    </location>
</feature>
<dbReference type="Gene3D" id="3.40.50.11700">
    <property type="match status" value="1"/>
</dbReference>